<dbReference type="GO" id="GO:0010071">
    <property type="term" value="P:root meristem specification"/>
    <property type="evidence" value="ECO:0007669"/>
    <property type="project" value="TreeGrafter"/>
</dbReference>
<dbReference type="InterPro" id="IPR004082">
    <property type="entry name" value="OBERON"/>
</dbReference>
<evidence type="ECO:0000256" key="2">
    <source>
        <dbReference type="SAM" id="MobiDB-lite"/>
    </source>
</evidence>
<dbReference type="AlphaFoldDB" id="A0A835S9R9"/>
<accession>A0A835S9R9</accession>
<dbReference type="OrthoDB" id="432381at2759"/>
<dbReference type="GO" id="GO:0005634">
    <property type="term" value="C:nucleus"/>
    <property type="evidence" value="ECO:0007669"/>
    <property type="project" value="TreeGrafter"/>
</dbReference>
<feature type="region of interest" description="Disordered" evidence="2">
    <location>
        <begin position="1"/>
        <end position="23"/>
    </location>
</feature>
<dbReference type="EMBL" id="JADCNL010000001">
    <property type="protein sequence ID" value="KAG0499517.1"/>
    <property type="molecule type" value="Genomic_DNA"/>
</dbReference>
<dbReference type="PRINTS" id="PR01544">
    <property type="entry name" value="ARATH130DUF"/>
</dbReference>
<keyword evidence="5" id="KW-1185">Reference proteome</keyword>
<dbReference type="GO" id="GO:0010078">
    <property type="term" value="P:maintenance of root meristem identity"/>
    <property type="evidence" value="ECO:0007669"/>
    <property type="project" value="TreeGrafter"/>
</dbReference>
<dbReference type="GO" id="GO:0010492">
    <property type="term" value="P:maintenance of shoot apical meristem identity"/>
    <property type="evidence" value="ECO:0007669"/>
    <property type="project" value="TreeGrafter"/>
</dbReference>
<keyword evidence="1" id="KW-0175">Coiled coil</keyword>
<dbReference type="Pfam" id="PF16312">
    <property type="entry name" value="Oberon_cc"/>
    <property type="match status" value="1"/>
</dbReference>
<organism evidence="4 5">
    <name type="scientific">Vanilla planifolia</name>
    <name type="common">Vanilla</name>
    <dbReference type="NCBI Taxonomy" id="51239"/>
    <lineage>
        <taxon>Eukaryota</taxon>
        <taxon>Viridiplantae</taxon>
        <taxon>Streptophyta</taxon>
        <taxon>Embryophyta</taxon>
        <taxon>Tracheophyta</taxon>
        <taxon>Spermatophyta</taxon>
        <taxon>Magnoliopsida</taxon>
        <taxon>Liliopsida</taxon>
        <taxon>Asparagales</taxon>
        <taxon>Orchidaceae</taxon>
        <taxon>Vanilloideae</taxon>
        <taxon>Vanilleae</taxon>
        <taxon>Vanilla</taxon>
    </lineage>
</organism>
<protein>
    <recommendedName>
        <fullName evidence="3">Oberon coiled-coil region domain-containing protein</fullName>
    </recommendedName>
</protein>
<dbReference type="PANTHER" id="PTHR21736:SF38">
    <property type="entry name" value="PROTEIN OBERON 3"/>
    <property type="match status" value="1"/>
</dbReference>
<evidence type="ECO:0000313" key="5">
    <source>
        <dbReference type="Proteomes" id="UP000636800"/>
    </source>
</evidence>
<sequence length="216" mass="24550">MAATESKQSAGKDGNGFKQTREHAQSCPAVSALSNHSKLLIADGPCGIRRNSVTAAFLMLAYHLAITPPKPTFAFKPSSSIFDTVDVLKSDLTPKPHSIEPKLSLPKDDGFQSLDTVVRFKEAEAKLYQRLADEARKDMESHRQMACAMSEQMEEHYATKLAKLSLRETEERRRKKLEEFKFLENSHCDYQKMKERMQAEIASLLERMEATRKQWV</sequence>
<evidence type="ECO:0000313" key="4">
    <source>
        <dbReference type="EMBL" id="KAG0499517.1"/>
    </source>
</evidence>
<feature type="domain" description="Oberon coiled-coil region" evidence="3">
    <location>
        <begin position="98"/>
        <end position="205"/>
    </location>
</feature>
<dbReference type="GO" id="GO:0010468">
    <property type="term" value="P:regulation of gene expression"/>
    <property type="evidence" value="ECO:0007669"/>
    <property type="project" value="TreeGrafter"/>
</dbReference>
<comment type="caution">
    <text evidence="4">The sequence shown here is derived from an EMBL/GenBank/DDBJ whole genome shotgun (WGS) entry which is preliminary data.</text>
</comment>
<reference evidence="4 5" key="1">
    <citation type="journal article" date="2020" name="Nat. Food">
        <title>A phased Vanilla planifolia genome enables genetic improvement of flavour and production.</title>
        <authorList>
            <person name="Hasing T."/>
            <person name="Tang H."/>
            <person name="Brym M."/>
            <person name="Khazi F."/>
            <person name="Huang T."/>
            <person name="Chambers A.H."/>
        </authorList>
    </citation>
    <scope>NUCLEOTIDE SEQUENCE [LARGE SCALE GENOMIC DNA]</scope>
    <source>
        <tissue evidence="4">Leaf</tissue>
    </source>
</reference>
<dbReference type="PANTHER" id="PTHR21736">
    <property type="entry name" value="VERNALIZATION-INSENSITIVE PROTEIN 3"/>
    <property type="match status" value="1"/>
</dbReference>
<gene>
    <name evidence="4" type="ORF">HPP92_004208</name>
</gene>
<proteinExistence type="predicted"/>
<evidence type="ECO:0000256" key="1">
    <source>
        <dbReference type="SAM" id="Coils"/>
    </source>
</evidence>
<dbReference type="InterPro" id="IPR032535">
    <property type="entry name" value="Oberon_CC"/>
</dbReference>
<evidence type="ECO:0000259" key="3">
    <source>
        <dbReference type="Pfam" id="PF16312"/>
    </source>
</evidence>
<dbReference type="Proteomes" id="UP000636800">
    <property type="component" value="Chromosome 1"/>
</dbReference>
<feature type="coiled-coil region" evidence="1">
    <location>
        <begin position="118"/>
        <end position="214"/>
    </location>
</feature>
<name>A0A835S9R9_VANPL</name>